<evidence type="ECO:0000259" key="1">
    <source>
        <dbReference type="Pfam" id="PF08241"/>
    </source>
</evidence>
<name>A0A6J3MF11_9PEZI</name>
<dbReference type="InterPro" id="IPR013216">
    <property type="entry name" value="Methyltransf_11"/>
</dbReference>
<reference evidence="3" key="2">
    <citation type="submission" date="2020-04" db="EMBL/GenBank/DDBJ databases">
        <authorList>
            <consortium name="NCBI Genome Project"/>
        </authorList>
    </citation>
    <scope>NUCLEOTIDE SEQUENCE</scope>
    <source>
        <strain evidence="3">CBS 342.82</strain>
    </source>
</reference>
<sequence length="252" mass="27764">MLQGINAMHPLAEATAILDNGSGPGSIMSTIISQYGSEIPFDCKLSCTDYAESMIDAVRTTQSAEVSKDPSSPWKRVDTTVMDSTDLSPISDSSISHVLAGWVFFLTSNPQKCLTESLRVLKPDGALTVSSWDGQMQWLQLMRLAAKIRPDKEFPTLPEAWTNTSGVRNELEKAGFREVEAFEVATSWPFESHETVGDTVLTNTPQMVSLLKDFSEKEREDLRNLVIEECKKMAPSKPYALKGVSIVGIGRK</sequence>
<proteinExistence type="predicted"/>
<dbReference type="Gene3D" id="3.40.50.150">
    <property type="entry name" value="Vaccinia Virus protein VP39"/>
    <property type="match status" value="1"/>
</dbReference>
<dbReference type="OrthoDB" id="2013972at2759"/>
<dbReference type="RefSeq" id="XP_033463627.1">
    <property type="nucleotide sequence ID" value="XM_033602163.1"/>
</dbReference>
<dbReference type="InterPro" id="IPR029063">
    <property type="entry name" value="SAM-dependent_MTases_sf"/>
</dbReference>
<dbReference type="Pfam" id="PF08241">
    <property type="entry name" value="Methyltransf_11"/>
    <property type="match status" value="1"/>
</dbReference>
<protein>
    <submittedName>
        <fullName evidence="3">S-adenosyl-L-methionine-dependent methyltransferase</fullName>
    </submittedName>
</protein>
<dbReference type="GeneID" id="54359963"/>
<dbReference type="AlphaFoldDB" id="A0A6J3MF11"/>
<evidence type="ECO:0000313" key="2">
    <source>
        <dbReference type="Proteomes" id="UP000504637"/>
    </source>
</evidence>
<dbReference type="Proteomes" id="UP000504637">
    <property type="component" value="Unplaced"/>
</dbReference>
<reference evidence="3" key="3">
    <citation type="submission" date="2025-08" db="UniProtKB">
        <authorList>
            <consortium name="RefSeq"/>
        </authorList>
    </citation>
    <scope>IDENTIFICATION</scope>
    <source>
        <strain evidence="3">CBS 342.82</strain>
    </source>
</reference>
<keyword evidence="2" id="KW-1185">Reference proteome</keyword>
<dbReference type="GO" id="GO:0032259">
    <property type="term" value="P:methylation"/>
    <property type="evidence" value="ECO:0007669"/>
    <property type="project" value="UniProtKB-KW"/>
</dbReference>
<evidence type="ECO:0000313" key="3">
    <source>
        <dbReference type="RefSeq" id="XP_033463627.1"/>
    </source>
</evidence>
<dbReference type="SUPFAM" id="SSF53335">
    <property type="entry name" value="S-adenosyl-L-methionine-dependent methyltransferases"/>
    <property type="match status" value="1"/>
</dbReference>
<organism evidence="3">
    <name type="scientific">Dissoconium aciculare CBS 342.82</name>
    <dbReference type="NCBI Taxonomy" id="1314786"/>
    <lineage>
        <taxon>Eukaryota</taxon>
        <taxon>Fungi</taxon>
        <taxon>Dikarya</taxon>
        <taxon>Ascomycota</taxon>
        <taxon>Pezizomycotina</taxon>
        <taxon>Dothideomycetes</taxon>
        <taxon>Dothideomycetidae</taxon>
        <taxon>Mycosphaerellales</taxon>
        <taxon>Dissoconiaceae</taxon>
        <taxon>Dissoconium</taxon>
    </lineage>
</organism>
<gene>
    <name evidence="3" type="ORF">K489DRAFT_332683</name>
</gene>
<keyword evidence="3" id="KW-0489">Methyltransferase</keyword>
<dbReference type="GO" id="GO:0008757">
    <property type="term" value="F:S-adenosylmethionine-dependent methyltransferase activity"/>
    <property type="evidence" value="ECO:0007669"/>
    <property type="project" value="InterPro"/>
</dbReference>
<accession>A0A6J3MF11</accession>
<reference evidence="3" key="1">
    <citation type="submission" date="2020-01" db="EMBL/GenBank/DDBJ databases">
        <authorList>
            <consortium name="DOE Joint Genome Institute"/>
            <person name="Haridas S."/>
            <person name="Albert R."/>
            <person name="Binder M."/>
            <person name="Bloem J."/>
            <person name="Labutti K."/>
            <person name="Salamov A."/>
            <person name="Andreopoulos B."/>
            <person name="Baker S.E."/>
            <person name="Barry K."/>
            <person name="Bills G."/>
            <person name="Bluhm B.H."/>
            <person name="Cannon C."/>
            <person name="Castanera R."/>
            <person name="Culley D.E."/>
            <person name="Daum C."/>
            <person name="Ezra D."/>
            <person name="Gonzalez J.B."/>
            <person name="Henrissat B."/>
            <person name="Kuo A."/>
            <person name="Liang C."/>
            <person name="Lipzen A."/>
            <person name="Lutzoni F."/>
            <person name="Magnuson J."/>
            <person name="Mondo S."/>
            <person name="Nolan M."/>
            <person name="Ohm R."/>
            <person name="Pangilinan J."/>
            <person name="Park H.-J."/>
            <person name="Ramirez L."/>
            <person name="Alfaro M."/>
            <person name="Sun H."/>
            <person name="Tritt A."/>
            <person name="Yoshinaga Y."/>
            <person name="Zwiers L.-H."/>
            <person name="Turgeon B.G."/>
            <person name="Goodwin S.B."/>
            <person name="Spatafora J.W."/>
            <person name="Crous P.W."/>
            <person name="Grigoriev I.V."/>
        </authorList>
    </citation>
    <scope>NUCLEOTIDE SEQUENCE</scope>
    <source>
        <strain evidence="3">CBS 342.82</strain>
    </source>
</reference>
<keyword evidence="3" id="KW-0808">Transferase</keyword>
<feature type="domain" description="Methyltransferase type 11" evidence="1">
    <location>
        <begin position="18"/>
        <end position="127"/>
    </location>
</feature>